<feature type="region of interest" description="Disordered" evidence="2">
    <location>
        <begin position="318"/>
        <end position="337"/>
    </location>
</feature>
<evidence type="ECO:0000256" key="2">
    <source>
        <dbReference type="SAM" id="MobiDB-lite"/>
    </source>
</evidence>
<keyword evidence="1" id="KW-0175">Coiled coil</keyword>
<accession>A0A1H8E7W3</accession>
<feature type="transmembrane region" description="Helical" evidence="3">
    <location>
        <begin position="12"/>
        <end position="30"/>
    </location>
</feature>
<keyword evidence="3" id="KW-0472">Membrane</keyword>
<feature type="transmembrane region" description="Helical" evidence="3">
    <location>
        <begin position="149"/>
        <end position="168"/>
    </location>
</feature>
<evidence type="ECO:0000313" key="5">
    <source>
        <dbReference type="Proteomes" id="UP000199512"/>
    </source>
</evidence>
<dbReference type="STRING" id="215200.SAMN05216454_10129"/>
<dbReference type="EMBL" id="FODF01000001">
    <property type="protein sequence ID" value="SEN15671.1"/>
    <property type="molecule type" value="Genomic_DNA"/>
</dbReference>
<dbReference type="AlphaFoldDB" id="A0A1H8E7W3"/>
<sequence length="337" mass="38934">MHIIFSRNLVEMVMFFFIYSFLGWVVEVAFHALKCGKFINRGMLAGAVCPIYGFGAVIIIYLLDPIKDNLLLLFLGSAILCTILEYIAGLALDKLFHKRWWDYSNVPFNIGGYVCLQFSVYWGIGGIILVRDIQELISNFVNIFSTKVLLIVDLVFIIMMIVDTLATVRSINKMNRKLDLLSELQNEIHKMSDFIGENVSEKTLEIADKSQPVIENLEMKKAERKAKAIEAKKEREENTQKFKESLSKKFKNKEVNMESASANKINKLSESVYGDNKFINKDKYTIDELKKKKLYIHNKPVSGEKRLLKAFPNIKENKRKEEFDEMREKSLDKNEEA</sequence>
<keyword evidence="3" id="KW-0812">Transmembrane</keyword>
<organism evidence="4 5">
    <name type="scientific">Peptostreptococcus russellii</name>
    <dbReference type="NCBI Taxonomy" id="215200"/>
    <lineage>
        <taxon>Bacteria</taxon>
        <taxon>Bacillati</taxon>
        <taxon>Bacillota</taxon>
        <taxon>Clostridia</taxon>
        <taxon>Peptostreptococcales</taxon>
        <taxon>Peptostreptococcaceae</taxon>
        <taxon>Peptostreptococcus</taxon>
    </lineage>
</organism>
<dbReference type="InterPro" id="IPR010540">
    <property type="entry name" value="CmpB_TMEM229"/>
</dbReference>
<dbReference type="Pfam" id="PF06541">
    <property type="entry name" value="ABC_trans_CmpB"/>
    <property type="match status" value="1"/>
</dbReference>
<proteinExistence type="predicted"/>
<feature type="transmembrane region" description="Helical" evidence="3">
    <location>
        <begin position="110"/>
        <end position="129"/>
    </location>
</feature>
<feature type="transmembrane region" description="Helical" evidence="3">
    <location>
        <begin position="69"/>
        <end position="89"/>
    </location>
</feature>
<keyword evidence="3" id="KW-1133">Transmembrane helix</keyword>
<dbReference type="RefSeq" id="WP_180366689.1">
    <property type="nucleotide sequence ID" value="NZ_CAUWDX010000016.1"/>
</dbReference>
<evidence type="ECO:0000256" key="3">
    <source>
        <dbReference type="SAM" id="Phobius"/>
    </source>
</evidence>
<reference evidence="4 5" key="1">
    <citation type="submission" date="2016-10" db="EMBL/GenBank/DDBJ databases">
        <authorList>
            <person name="de Groot N.N."/>
        </authorList>
    </citation>
    <scope>NUCLEOTIDE SEQUENCE [LARGE SCALE GENOMIC DNA]</scope>
    <source>
        <strain evidence="4 5">Calf135</strain>
    </source>
</reference>
<feature type="transmembrane region" description="Helical" evidence="3">
    <location>
        <begin position="42"/>
        <end position="63"/>
    </location>
</feature>
<feature type="coiled-coil region" evidence="1">
    <location>
        <begin position="214"/>
        <end position="263"/>
    </location>
</feature>
<gene>
    <name evidence="4" type="ORF">SAMN05216454_10129</name>
</gene>
<protein>
    <submittedName>
        <fullName evidence="4">Uncharacterized membrane protein</fullName>
    </submittedName>
</protein>
<evidence type="ECO:0000313" key="4">
    <source>
        <dbReference type="EMBL" id="SEN15671.1"/>
    </source>
</evidence>
<dbReference type="Proteomes" id="UP000199512">
    <property type="component" value="Unassembled WGS sequence"/>
</dbReference>
<evidence type="ECO:0000256" key="1">
    <source>
        <dbReference type="SAM" id="Coils"/>
    </source>
</evidence>
<keyword evidence="5" id="KW-1185">Reference proteome</keyword>
<name>A0A1H8E7W3_9FIRM</name>